<dbReference type="InterPro" id="IPR013325">
    <property type="entry name" value="RNA_pol_sigma_r2"/>
</dbReference>
<dbReference type="SUPFAM" id="SSF88659">
    <property type="entry name" value="Sigma3 and sigma4 domains of RNA polymerase sigma factors"/>
    <property type="match status" value="1"/>
</dbReference>
<sequence>MLADEATFARLMAAMQAGDRAAANVLLTEAGVWLERYFRRRLPPGQVDDLVQEVLIALHAKRATWDPARPFLPWLAAIARYRWVDHLRRVYRDASEELEEESGAQSSEEDVVIARVSLDRLFAHLPVKQAEAIELVKIEGLSIEEASARSGQSASLVKVNIHRGLKKLAALVEKAD</sequence>
<evidence type="ECO:0000259" key="7">
    <source>
        <dbReference type="Pfam" id="PF08281"/>
    </source>
</evidence>
<dbReference type="InterPro" id="IPR014284">
    <property type="entry name" value="RNA_pol_sigma-70_dom"/>
</dbReference>
<evidence type="ECO:0000256" key="1">
    <source>
        <dbReference type="ARBA" id="ARBA00010641"/>
    </source>
</evidence>
<dbReference type="Pfam" id="PF04542">
    <property type="entry name" value="Sigma70_r2"/>
    <property type="match status" value="1"/>
</dbReference>
<evidence type="ECO:0000256" key="2">
    <source>
        <dbReference type="ARBA" id="ARBA00023015"/>
    </source>
</evidence>
<accession>A0ABT5JQV1</accession>
<keyword evidence="5" id="KW-0804">Transcription</keyword>
<keyword evidence="2" id="KW-0805">Transcription regulation</keyword>
<dbReference type="SUPFAM" id="SSF88946">
    <property type="entry name" value="Sigma2 domain of RNA polymerase sigma factors"/>
    <property type="match status" value="1"/>
</dbReference>
<name>A0ABT5JQV1_9SPHN</name>
<evidence type="ECO:0000259" key="6">
    <source>
        <dbReference type="Pfam" id="PF04542"/>
    </source>
</evidence>
<evidence type="ECO:0000256" key="5">
    <source>
        <dbReference type="ARBA" id="ARBA00023163"/>
    </source>
</evidence>
<dbReference type="PANTHER" id="PTHR43133">
    <property type="entry name" value="RNA POLYMERASE ECF-TYPE SIGMA FACTO"/>
    <property type="match status" value="1"/>
</dbReference>
<dbReference type="InterPro" id="IPR013324">
    <property type="entry name" value="RNA_pol_sigma_r3/r4-like"/>
</dbReference>
<keyword evidence="9" id="KW-1185">Reference proteome</keyword>
<evidence type="ECO:0000256" key="4">
    <source>
        <dbReference type="ARBA" id="ARBA00023125"/>
    </source>
</evidence>
<evidence type="ECO:0000313" key="9">
    <source>
        <dbReference type="Proteomes" id="UP001216558"/>
    </source>
</evidence>
<dbReference type="RefSeq" id="WP_273678113.1">
    <property type="nucleotide sequence ID" value="NZ_JAQQXQ010000006.1"/>
</dbReference>
<protein>
    <submittedName>
        <fullName evidence="8">Sigma-70 family RNA polymerase sigma factor</fullName>
    </submittedName>
</protein>
<feature type="domain" description="RNA polymerase sigma factor 70 region 4 type 2" evidence="7">
    <location>
        <begin position="116"/>
        <end position="168"/>
    </location>
</feature>
<gene>
    <name evidence="8" type="ORF">OIK40_09650</name>
</gene>
<dbReference type="InterPro" id="IPR013249">
    <property type="entry name" value="RNA_pol_sigma70_r4_t2"/>
</dbReference>
<dbReference type="Proteomes" id="UP001216558">
    <property type="component" value="Unassembled WGS sequence"/>
</dbReference>
<feature type="domain" description="RNA polymerase sigma-70 region 2" evidence="6">
    <location>
        <begin position="33"/>
        <end position="89"/>
    </location>
</feature>
<dbReference type="PANTHER" id="PTHR43133:SF58">
    <property type="entry name" value="ECF RNA POLYMERASE SIGMA FACTOR SIGD"/>
    <property type="match status" value="1"/>
</dbReference>
<dbReference type="EMBL" id="JAQQXQ010000006">
    <property type="protein sequence ID" value="MDC8754904.1"/>
    <property type="molecule type" value="Genomic_DNA"/>
</dbReference>
<dbReference type="InterPro" id="IPR036388">
    <property type="entry name" value="WH-like_DNA-bd_sf"/>
</dbReference>
<dbReference type="Gene3D" id="1.10.1740.10">
    <property type="match status" value="1"/>
</dbReference>
<evidence type="ECO:0000313" key="8">
    <source>
        <dbReference type="EMBL" id="MDC8754904.1"/>
    </source>
</evidence>
<keyword evidence="3" id="KW-0731">Sigma factor</keyword>
<dbReference type="Pfam" id="PF08281">
    <property type="entry name" value="Sigma70_r4_2"/>
    <property type="match status" value="1"/>
</dbReference>
<reference evidence="8 9" key="1">
    <citation type="submission" date="2022-10" db="EMBL/GenBank/DDBJ databases">
        <title>Erythrobacter sp. sf7 Genome sequencing.</title>
        <authorList>
            <person name="Park S."/>
        </authorList>
    </citation>
    <scope>NUCLEOTIDE SEQUENCE [LARGE SCALE GENOMIC DNA]</scope>
    <source>
        <strain evidence="9">sf7</strain>
    </source>
</reference>
<evidence type="ECO:0000256" key="3">
    <source>
        <dbReference type="ARBA" id="ARBA00023082"/>
    </source>
</evidence>
<comment type="similarity">
    <text evidence="1">Belongs to the sigma-70 factor family. ECF subfamily.</text>
</comment>
<proteinExistence type="inferred from homology"/>
<dbReference type="InterPro" id="IPR039425">
    <property type="entry name" value="RNA_pol_sigma-70-like"/>
</dbReference>
<keyword evidence="4" id="KW-0238">DNA-binding</keyword>
<dbReference type="NCBIfam" id="TIGR02937">
    <property type="entry name" value="sigma70-ECF"/>
    <property type="match status" value="1"/>
</dbReference>
<dbReference type="InterPro" id="IPR007627">
    <property type="entry name" value="RNA_pol_sigma70_r2"/>
</dbReference>
<organism evidence="8 9">
    <name type="scientific">Erythrobacter fulvus</name>
    <dbReference type="NCBI Taxonomy" id="2987523"/>
    <lineage>
        <taxon>Bacteria</taxon>
        <taxon>Pseudomonadati</taxon>
        <taxon>Pseudomonadota</taxon>
        <taxon>Alphaproteobacteria</taxon>
        <taxon>Sphingomonadales</taxon>
        <taxon>Erythrobacteraceae</taxon>
        <taxon>Erythrobacter/Porphyrobacter group</taxon>
        <taxon>Erythrobacter</taxon>
    </lineage>
</organism>
<dbReference type="Gene3D" id="1.10.10.10">
    <property type="entry name" value="Winged helix-like DNA-binding domain superfamily/Winged helix DNA-binding domain"/>
    <property type="match status" value="1"/>
</dbReference>
<comment type="caution">
    <text evidence="8">The sequence shown here is derived from an EMBL/GenBank/DDBJ whole genome shotgun (WGS) entry which is preliminary data.</text>
</comment>